<gene>
    <name evidence="9" type="ORF">RQP53_01855</name>
</gene>
<dbReference type="EC" id="5.2.1.8" evidence="3"/>
<dbReference type="InterPro" id="IPR000297">
    <property type="entry name" value="PPIase_PpiC"/>
</dbReference>
<evidence type="ECO:0000313" key="9">
    <source>
        <dbReference type="EMBL" id="MDT8998013.1"/>
    </source>
</evidence>
<dbReference type="RefSeq" id="WP_315648285.1">
    <property type="nucleotide sequence ID" value="NZ_JAVXZY010000001.1"/>
</dbReference>
<dbReference type="PROSITE" id="PS50198">
    <property type="entry name" value="PPIC_PPIASE_2"/>
    <property type="match status" value="1"/>
</dbReference>
<dbReference type="EMBL" id="JAVXZY010000001">
    <property type="protein sequence ID" value="MDT8998013.1"/>
    <property type="molecule type" value="Genomic_DNA"/>
</dbReference>
<dbReference type="GO" id="GO:0016853">
    <property type="term" value="F:isomerase activity"/>
    <property type="evidence" value="ECO:0007669"/>
    <property type="project" value="UniProtKB-KW"/>
</dbReference>
<dbReference type="Proteomes" id="UP001246372">
    <property type="component" value="Unassembled WGS sequence"/>
</dbReference>
<comment type="similarity">
    <text evidence="2">Belongs to the PpiC/parvulin rotamase family.</text>
</comment>
<evidence type="ECO:0000256" key="3">
    <source>
        <dbReference type="ARBA" id="ARBA00013194"/>
    </source>
</evidence>
<name>A0ABU3P623_9BURK</name>
<reference evidence="9" key="1">
    <citation type="submission" date="2023-09" db="EMBL/GenBank/DDBJ databases">
        <title>Paucibacter sp. APW11 Genome sequencing and assembly.</title>
        <authorList>
            <person name="Kim I."/>
        </authorList>
    </citation>
    <scope>NUCLEOTIDE SEQUENCE</scope>
    <source>
        <strain evidence="9">APW11</strain>
    </source>
</reference>
<feature type="region of interest" description="Disordered" evidence="7">
    <location>
        <begin position="1"/>
        <end position="29"/>
    </location>
</feature>
<feature type="compositionally biased region" description="Gly residues" evidence="7">
    <location>
        <begin position="7"/>
        <end position="22"/>
    </location>
</feature>
<keyword evidence="10" id="KW-1185">Reference proteome</keyword>
<comment type="catalytic activity">
    <reaction evidence="1">
        <text>[protein]-peptidylproline (omega=180) = [protein]-peptidylproline (omega=0)</text>
        <dbReference type="Rhea" id="RHEA:16237"/>
        <dbReference type="Rhea" id="RHEA-COMP:10747"/>
        <dbReference type="Rhea" id="RHEA-COMP:10748"/>
        <dbReference type="ChEBI" id="CHEBI:83833"/>
        <dbReference type="ChEBI" id="CHEBI:83834"/>
        <dbReference type="EC" id="5.2.1.8"/>
    </reaction>
</comment>
<sequence>MNQQMHGCGGGSCGCGGGGSGGSSAVEEGVDLKPDPRAVVPSVNGVPLHGEGESPDLELLRQRAYSELLRQAAQRQGLLAIGDLPSLDGVLSEAASAAIETLLEREVQVPEPDAAACRRYFEAHASRFATGERVRAAHILFAVTPGVDVDALRQRAEALLVQLRCEDEAAFAAAAAQSSNCPSGADGGELGWLSRTDCVPEFSAALFGQDEASAHVGVLPRLISSRFGFHIIRVDARDPGQPQHYETVQASIAQLLRQQSYVTALRQYLNLQVAAARLDGLVLDAADSPLVQ</sequence>
<evidence type="ECO:0000259" key="8">
    <source>
        <dbReference type="PROSITE" id="PS50198"/>
    </source>
</evidence>
<comment type="caution">
    <text evidence="9">The sequence shown here is derived from an EMBL/GenBank/DDBJ whole genome shotgun (WGS) entry which is preliminary data.</text>
</comment>
<evidence type="ECO:0000256" key="6">
    <source>
        <dbReference type="PROSITE-ProRule" id="PRU00278"/>
    </source>
</evidence>
<dbReference type="InterPro" id="IPR050245">
    <property type="entry name" value="PrsA_foldase"/>
</dbReference>
<evidence type="ECO:0000313" key="10">
    <source>
        <dbReference type="Proteomes" id="UP001246372"/>
    </source>
</evidence>
<feature type="domain" description="PpiC" evidence="8">
    <location>
        <begin position="131"/>
        <end position="236"/>
    </location>
</feature>
<evidence type="ECO:0000256" key="1">
    <source>
        <dbReference type="ARBA" id="ARBA00000971"/>
    </source>
</evidence>
<dbReference type="SUPFAM" id="SSF54534">
    <property type="entry name" value="FKBP-like"/>
    <property type="match status" value="1"/>
</dbReference>
<accession>A0ABU3P623</accession>
<dbReference type="InterPro" id="IPR046357">
    <property type="entry name" value="PPIase_dom_sf"/>
</dbReference>
<proteinExistence type="inferred from homology"/>
<dbReference type="PROSITE" id="PS01096">
    <property type="entry name" value="PPIC_PPIASE_1"/>
    <property type="match status" value="1"/>
</dbReference>
<evidence type="ECO:0000256" key="7">
    <source>
        <dbReference type="SAM" id="MobiDB-lite"/>
    </source>
</evidence>
<keyword evidence="4 6" id="KW-0697">Rotamase</keyword>
<evidence type="ECO:0000256" key="2">
    <source>
        <dbReference type="ARBA" id="ARBA00007656"/>
    </source>
</evidence>
<keyword evidence="5 6" id="KW-0413">Isomerase</keyword>
<evidence type="ECO:0000256" key="4">
    <source>
        <dbReference type="ARBA" id="ARBA00023110"/>
    </source>
</evidence>
<dbReference type="Gene3D" id="3.10.50.40">
    <property type="match status" value="1"/>
</dbReference>
<organism evidence="9 10">
    <name type="scientific">Roseateles aquae</name>
    <dbReference type="NCBI Taxonomy" id="3077235"/>
    <lineage>
        <taxon>Bacteria</taxon>
        <taxon>Pseudomonadati</taxon>
        <taxon>Pseudomonadota</taxon>
        <taxon>Betaproteobacteria</taxon>
        <taxon>Burkholderiales</taxon>
        <taxon>Sphaerotilaceae</taxon>
        <taxon>Roseateles</taxon>
    </lineage>
</organism>
<dbReference type="InterPro" id="IPR023058">
    <property type="entry name" value="PPIase_PpiC_CS"/>
</dbReference>
<protein>
    <recommendedName>
        <fullName evidence="3">peptidylprolyl isomerase</fullName>
        <ecNumber evidence="3">5.2.1.8</ecNumber>
    </recommendedName>
</protein>
<evidence type="ECO:0000256" key="5">
    <source>
        <dbReference type="ARBA" id="ARBA00023235"/>
    </source>
</evidence>
<dbReference type="PANTHER" id="PTHR47245:SF2">
    <property type="entry name" value="PEPTIDYL-PROLYL CIS-TRANS ISOMERASE HP_0175-RELATED"/>
    <property type="match status" value="1"/>
</dbReference>
<dbReference type="Pfam" id="PF13616">
    <property type="entry name" value="Rotamase_3"/>
    <property type="match status" value="1"/>
</dbReference>
<dbReference type="PANTHER" id="PTHR47245">
    <property type="entry name" value="PEPTIDYLPROLYL ISOMERASE"/>
    <property type="match status" value="1"/>
</dbReference>